<dbReference type="GO" id="GO:0046655">
    <property type="term" value="P:folic acid metabolic process"/>
    <property type="evidence" value="ECO:0007669"/>
    <property type="project" value="TreeGrafter"/>
</dbReference>
<evidence type="ECO:0000256" key="1">
    <source>
        <dbReference type="ARBA" id="ARBA00004903"/>
    </source>
</evidence>
<dbReference type="FunFam" id="3.40.430.10:FF:000001">
    <property type="entry name" value="Dihydrofolate reductase"/>
    <property type="match status" value="1"/>
</dbReference>
<evidence type="ECO:0000313" key="11">
    <source>
        <dbReference type="EMBL" id="TYS74703.1"/>
    </source>
</evidence>
<dbReference type="GO" id="GO:0070401">
    <property type="term" value="F:NADP+ binding"/>
    <property type="evidence" value="ECO:0007669"/>
    <property type="project" value="UniProtKB-ARBA"/>
</dbReference>
<comment type="similarity">
    <text evidence="2 8 9">Belongs to the dihydrofolate reductase family.</text>
</comment>
<dbReference type="UniPathway" id="UPA00077">
    <property type="reaction ID" value="UER00158"/>
</dbReference>
<keyword evidence="6 8" id="KW-0560">Oxidoreductase</keyword>
<dbReference type="OrthoDB" id="9804315at2"/>
<dbReference type="GO" id="GO:0005829">
    <property type="term" value="C:cytosol"/>
    <property type="evidence" value="ECO:0007669"/>
    <property type="project" value="TreeGrafter"/>
</dbReference>
<dbReference type="Proteomes" id="UP000324517">
    <property type="component" value="Unassembled WGS sequence"/>
</dbReference>
<dbReference type="EC" id="1.5.1.3" evidence="3 8"/>
<dbReference type="EMBL" id="VTET01000001">
    <property type="protein sequence ID" value="TYS74703.1"/>
    <property type="molecule type" value="Genomic_DNA"/>
</dbReference>
<dbReference type="SUPFAM" id="SSF53597">
    <property type="entry name" value="Dihydrofolate reductase-like"/>
    <property type="match status" value="1"/>
</dbReference>
<dbReference type="GO" id="GO:0046654">
    <property type="term" value="P:tetrahydrofolate biosynthetic process"/>
    <property type="evidence" value="ECO:0007669"/>
    <property type="project" value="UniProtKB-UniPathway"/>
</dbReference>
<dbReference type="AlphaFoldDB" id="A0A5D4TFX6"/>
<evidence type="ECO:0000256" key="4">
    <source>
        <dbReference type="ARBA" id="ARBA00022563"/>
    </source>
</evidence>
<dbReference type="RefSeq" id="WP_148978384.1">
    <property type="nucleotide sequence ID" value="NZ_JBNILM010000001.1"/>
</dbReference>
<evidence type="ECO:0000256" key="5">
    <source>
        <dbReference type="ARBA" id="ARBA00022857"/>
    </source>
</evidence>
<accession>A0A5D4TFX6</accession>
<dbReference type="CDD" id="cd00209">
    <property type="entry name" value="DHFR"/>
    <property type="match status" value="1"/>
</dbReference>
<comment type="caution">
    <text evidence="11">The sequence shown here is derived from an EMBL/GenBank/DDBJ whole genome shotgun (WGS) entry which is preliminary data.</text>
</comment>
<dbReference type="GO" id="GO:0006730">
    <property type="term" value="P:one-carbon metabolic process"/>
    <property type="evidence" value="ECO:0007669"/>
    <property type="project" value="UniProtKB-KW"/>
</dbReference>
<evidence type="ECO:0000256" key="6">
    <source>
        <dbReference type="ARBA" id="ARBA00023002"/>
    </source>
</evidence>
<dbReference type="InterPro" id="IPR001796">
    <property type="entry name" value="DHFR_dom"/>
</dbReference>
<dbReference type="PIRSF" id="PIRSF000194">
    <property type="entry name" value="DHFR"/>
    <property type="match status" value="1"/>
</dbReference>
<comment type="pathway">
    <text evidence="1 8">Cofactor biosynthesis; tetrahydrofolate biosynthesis; 5,6,7,8-tetrahydrofolate from 7,8-dihydrofolate: step 1/1.</text>
</comment>
<keyword evidence="4 8" id="KW-0554">One-carbon metabolism</keyword>
<gene>
    <name evidence="11" type="ORF">FZC75_03145</name>
</gene>
<feature type="domain" description="DHFR" evidence="10">
    <location>
        <begin position="1"/>
        <end position="158"/>
    </location>
</feature>
<organism evidence="11 12">
    <name type="scientific">Sutcliffiella horikoshii</name>
    <dbReference type="NCBI Taxonomy" id="79883"/>
    <lineage>
        <taxon>Bacteria</taxon>
        <taxon>Bacillati</taxon>
        <taxon>Bacillota</taxon>
        <taxon>Bacilli</taxon>
        <taxon>Bacillales</taxon>
        <taxon>Bacillaceae</taxon>
        <taxon>Sutcliffiella</taxon>
    </lineage>
</organism>
<dbReference type="GO" id="GO:0046452">
    <property type="term" value="P:dihydrofolate metabolic process"/>
    <property type="evidence" value="ECO:0007669"/>
    <property type="project" value="TreeGrafter"/>
</dbReference>
<sequence>MISIIVATDRNNLIGKDNDLPWRIPADLAYFKKVTMGSTIVMGRKTYESIGKPLPYRRNIILSRQDFHAEGCETLHSLEEVQQLNKDGEELFIIGGAHIFKEALPIADFLYLTYIDEEFVGDTYFPEINEQDWELLSSEKGIKDEKNPYDYYFKKYKRIGLSDK</sequence>
<comment type="catalytic activity">
    <reaction evidence="8">
        <text>(6S)-5,6,7,8-tetrahydrofolate + NADP(+) = 7,8-dihydrofolate + NADPH + H(+)</text>
        <dbReference type="Rhea" id="RHEA:15009"/>
        <dbReference type="ChEBI" id="CHEBI:15378"/>
        <dbReference type="ChEBI" id="CHEBI:57451"/>
        <dbReference type="ChEBI" id="CHEBI:57453"/>
        <dbReference type="ChEBI" id="CHEBI:57783"/>
        <dbReference type="ChEBI" id="CHEBI:58349"/>
        <dbReference type="EC" id="1.5.1.3"/>
    </reaction>
</comment>
<dbReference type="Pfam" id="PF00186">
    <property type="entry name" value="DHFR_1"/>
    <property type="match status" value="1"/>
</dbReference>
<evidence type="ECO:0000256" key="2">
    <source>
        <dbReference type="ARBA" id="ARBA00009539"/>
    </source>
</evidence>
<comment type="function">
    <text evidence="7 8">Key enzyme in folate metabolism. Catalyzes an essential reaction for de novo glycine and purine synthesis, and for DNA precursor synthesis.</text>
</comment>
<dbReference type="PROSITE" id="PS00075">
    <property type="entry name" value="DHFR_1"/>
    <property type="match status" value="1"/>
</dbReference>
<dbReference type="PROSITE" id="PS51330">
    <property type="entry name" value="DHFR_2"/>
    <property type="match status" value="1"/>
</dbReference>
<dbReference type="InterPro" id="IPR024072">
    <property type="entry name" value="DHFR-like_dom_sf"/>
</dbReference>
<evidence type="ECO:0000256" key="8">
    <source>
        <dbReference type="PIRNR" id="PIRNR000194"/>
    </source>
</evidence>
<dbReference type="Gene3D" id="3.40.430.10">
    <property type="entry name" value="Dihydrofolate Reductase, subunit A"/>
    <property type="match status" value="1"/>
</dbReference>
<reference evidence="11 12" key="1">
    <citation type="submission" date="2019-08" db="EMBL/GenBank/DDBJ databases">
        <title>Bacillus genomes from the desert of Cuatro Cienegas, Coahuila.</title>
        <authorList>
            <person name="Olmedo-Alvarez G."/>
        </authorList>
    </citation>
    <scope>NUCLEOTIDE SEQUENCE [LARGE SCALE GENOMIC DNA]</scope>
    <source>
        <strain evidence="11 12">CH98b_3T</strain>
    </source>
</reference>
<name>A0A5D4TFX6_9BACI</name>
<dbReference type="GO" id="GO:0004146">
    <property type="term" value="F:dihydrofolate reductase activity"/>
    <property type="evidence" value="ECO:0007669"/>
    <property type="project" value="UniProtKB-EC"/>
</dbReference>
<proteinExistence type="inferred from homology"/>
<dbReference type="PRINTS" id="PR00070">
    <property type="entry name" value="DHFR"/>
</dbReference>
<keyword evidence="5 8" id="KW-0521">NADP</keyword>
<evidence type="ECO:0000259" key="10">
    <source>
        <dbReference type="PROSITE" id="PS51330"/>
    </source>
</evidence>
<evidence type="ECO:0000313" key="12">
    <source>
        <dbReference type="Proteomes" id="UP000324517"/>
    </source>
</evidence>
<dbReference type="PANTHER" id="PTHR48069:SF3">
    <property type="entry name" value="DIHYDROFOLATE REDUCTASE"/>
    <property type="match status" value="1"/>
</dbReference>
<dbReference type="InterPro" id="IPR017925">
    <property type="entry name" value="DHFR_CS"/>
</dbReference>
<protein>
    <recommendedName>
        <fullName evidence="3 8">Dihydrofolate reductase</fullName>
        <ecNumber evidence="3 8">1.5.1.3</ecNumber>
    </recommendedName>
</protein>
<evidence type="ECO:0000256" key="7">
    <source>
        <dbReference type="ARBA" id="ARBA00025067"/>
    </source>
</evidence>
<evidence type="ECO:0000256" key="9">
    <source>
        <dbReference type="RuleBase" id="RU004474"/>
    </source>
</evidence>
<dbReference type="InterPro" id="IPR012259">
    <property type="entry name" value="DHFR"/>
</dbReference>
<dbReference type="PANTHER" id="PTHR48069">
    <property type="entry name" value="DIHYDROFOLATE REDUCTASE"/>
    <property type="match status" value="1"/>
</dbReference>
<evidence type="ECO:0000256" key="3">
    <source>
        <dbReference type="ARBA" id="ARBA00012856"/>
    </source>
</evidence>